<dbReference type="Proteomes" id="UP000479226">
    <property type="component" value="Unassembled WGS sequence"/>
</dbReference>
<dbReference type="InterPro" id="IPR006059">
    <property type="entry name" value="SBP"/>
</dbReference>
<protein>
    <submittedName>
        <fullName evidence="2">ABC transporter substrate-binding protein</fullName>
    </submittedName>
</protein>
<keyword evidence="3" id="KW-1185">Reference proteome</keyword>
<evidence type="ECO:0000256" key="1">
    <source>
        <dbReference type="SAM" id="SignalP"/>
    </source>
</evidence>
<reference evidence="2 3" key="1">
    <citation type="submission" date="2020-02" db="EMBL/GenBank/DDBJ databases">
        <title>Genome sequence of the type strain DSM 27180 of Arthrobacter silviterrae.</title>
        <authorList>
            <person name="Gao J."/>
            <person name="Sun J."/>
        </authorList>
    </citation>
    <scope>NUCLEOTIDE SEQUENCE [LARGE SCALE GENOMIC DNA]</scope>
    <source>
        <strain evidence="2 3">DSM 27180</strain>
    </source>
</reference>
<evidence type="ECO:0000313" key="3">
    <source>
        <dbReference type="Proteomes" id="UP000479226"/>
    </source>
</evidence>
<dbReference type="Pfam" id="PF13416">
    <property type="entry name" value="SBP_bac_8"/>
    <property type="match status" value="1"/>
</dbReference>
<evidence type="ECO:0000313" key="2">
    <source>
        <dbReference type="EMBL" id="NGN85026.1"/>
    </source>
</evidence>
<dbReference type="SUPFAM" id="SSF53850">
    <property type="entry name" value="Periplasmic binding protein-like II"/>
    <property type="match status" value="1"/>
</dbReference>
<dbReference type="PANTHER" id="PTHR43649:SF30">
    <property type="entry name" value="ABC TRANSPORTER SUBSTRATE-BINDING PROTEIN"/>
    <property type="match status" value="1"/>
</dbReference>
<feature type="signal peptide" evidence="1">
    <location>
        <begin position="1"/>
        <end position="24"/>
    </location>
</feature>
<dbReference type="CDD" id="cd14748">
    <property type="entry name" value="PBP2_UgpB"/>
    <property type="match status" value="1"/>
</dbReference>
<keyword evidence="1" id="KW-0732">Signal</keyword>
<dbReference type="InterPro" id="IPR006311">
    <property type="entry name" value="TAT_signal"/>
</dbReference>
<comment type="caution">
    <text evidence="2">The sequence shown here is derived from an EMBL/GenBank/DDBJ whole genome shotgun (WGS) entry which is preliminary data.</text>
</comment>
<dbReference type="Gene3D" id="3.40.190.10">
    <property type="entry name" value="Periplasmic binding protein-like II"/>
    <property type="match status" value="1"/>
</dbReference>
<accession>A0ABX0DGY9</accession>
<name>A0ABX0DGY9_9MICC</name>
<dbReference type="EMBL" id="JAAKZI010000035">
    <property type="protein sequence ID" value="NGN85026.1"/>
    <property type="molecule type" value="Genomic_DNA"/>
</dbReference>
<dbReference type="PROSITE" id="PS51318">
    <property type="entry name" value="TAT"/>
    <property type="match status" value="1"/>
</dbReference>
<proteinExistence type="predicted"/>
<gene>
    <name evidence="2" type="ORF">G6N77_16405</name>
</gene>
<feature type="chain" id="PRO_5045538917" evidence="1">
    <location>
        <begin position="25"/>
        <end position="452"/>
    </location>
</feature>
<dbReference type="PANTHER" id="PTHR43649">
    <property type="entry name" value="ARABINOSE-BINDING PROTEIN-RELATED"/>
    <property type="match status" value="1"/>
</dbReference>
<dbReference type="PROSITE" id="PS51257">
    <property type="entry name" value="PROKAR_LIPOPROTEIN"/>
    <property type="match status" value="1"/>
</dbReference>
<dbReference type="RefSeq" id="WP_165183245.1">
    <property type="nucleotide sequence ID" value="NZ_JAAKZI010000035.1"/>
</dbReference>
<sequence>MSSSLNRRHFLSVAALGLGAATLAACGGPSTSGAGATAATTDWSKVKPAAKITFMSSHPGKSADIEAQLIKEFQAANPGITVDLVTGGANYEEVAQKFQTAQAGNNVPDVVVASDVWWFRYAIADTVVANDALLKAVGDATGGFNATLFGDYSYASKHWAVPYARSTPLFYYNKDHFKAAGLPDRAPKTWDEFSQWAPKIQAANAKKPGYQHAYQYPALAGYAGWTLQNVLWGQGGGWSKEWTLTANSAESVKAMQWVQDTIVKDGWAGVSSKDAVSDMTAGAVSATVSSTGDLVGTLKAAKAANMNIGVGFLPGGPVSASPVCPTGGAGLVIASKTSPERQLASAKFVSFMTNAQSTAKFSAATGYMPVRTDADMAAVLATTPQIQVALDQLKVTRSQDYGRVFLPGADQEMADAAAKIMNQKADVKATLTALQDKLDGIYTKTVKPKLKA</sequence>
<organism evidence="2 3">
    <name type="scientific">Arthrobacter silviterrae</name>
    <dbReference type="NCBI Taxonomy" id="2026658"/>
    <lineage>
        <taxon>Bacteria</taxon>
        <taxon>Bacillati</taxon>
        <taxon>Actinomycetota</taxon>
        <taxon>Actinomycetes</taxon>
        <taxon>Micrococcales</taxon>
        <taxon>Micrococcaceae</taxon>
        <taxon>Arthrobacter</taxon>
    </lineage>
</organism>
<dbReference type="InterPro" id="IPR050490">
    <property type="entry name" value="Bact_solute-bd_prot1"/>
</dbReference>